<dbReference type="GO" id="GO:0005524">
    <property type="term" value="F:ATP binding"/>
    <property type="evidence" value="ECO:0007669"/>
    <property type="project" value="UniProtKB-UniRule"/>
</dbReference>
<gene>
    <name evidence="5" type="ORF">NAEGRDRAFT_47422</name>
</gene>
<dbReference type="InterPro" id="IPR008271">
    <property type="entry name" value="Ser/Thr_kinase_AS"/>
</dbReference>
<proteinExistence type="predicted"/>
<dbReference type="PANTHER" id="PTHR44167:SF30">
    <property type="entry name" value="PHOSPHORYLASE KINASE"/>
    <property type="match status" value="1"/>
</dbReference>
<dbReference type="InParanoid" id="D2V831"/>
<evidence type="ECO:0000256" key="1">
    <source>
        <dbReference type="ARBA" id="ARBA00022741"/>
    </source>
</evidence>
<dbReference type="PROSITE" id="PS00107">
    <property type="entry name" value="PROTEIN_KINASE_ATP"/>
    <property type="match status" value="1"/>
</dbReference>
<dbReference type="EMBL" id="GG738856">
    <property type="protein sequence ID" value="EFC47108.1"/>
    <property type="molecule type" value="Genomic_DNA"/>
</dbReference>
<dbReference type="PROSITE" id="PS00108">
    <property type="entry name" value="PROTEIN_KINASE_ST"/>
    <property type="match status" value="1"/>
</dbReference>
<sequence>MTVSHYKKMSRQPYAFPSSFCDRFLNPLFIGEGGYGVVYRCFDRCSNHEIALKIINLLEEEEREFIIEKELKIFNLRKSIVCEYLVESLEYINHHSNIGIVMPFYKYGDLETFIERYFTSRGKRLTDFLIGQIMTQLCIAVNISHKHNLVHCDIKLSNILVKSFDEENETFIEIALADFGETLQTENTKKTHRGTFEYLPPESIKHRLYDYKVDCWSMGVVLFKILFPESTISFKDIVDECDFRFLNLKLENTQATIENTWSEVFQAKFINEISTREVDQFFELLLLSFLTYDKKERLSSLNAMEILTINNLRLIICNNLQIIGDREFTGVLEMNRILSHLNANSIEDSIEILDKYYMKLSIDDAVEIRIKYCVGLLLAMFLSRDDIHVWERVYGGKLPNISKALTLLESLEFLSRKFNTHQDPNSGHVLEQLKGFLHLYKGNTKQALQCLDNSLKSHFSIPVINAKLGILEQMGSTFILIAEYTKILEKYGNSLDDLAHYYLKRGIIIYQVGKTKEEKLKAFPDFLKARELEPNCLVIYVYLVQYYAEIGEIEKAKKIFKQMLDHFEESDVLSMIASQLSVIFNEYENGLSYAEQLLKNYSNNSTILIFIASIHAKLKHTEKVLGYIDRVLQSEPNFEPAHELRISYFLKCNQNKYASEANEEYFRIRQVFNNQMKTPEFPIELRPLYPDNFSPLEMTLIYYNDSPPMQHQTPVKVSTEKIQIHTIKIKLEGSRVSVLIDISQNDTVEQVIERLNLFLLTRVSIIAPRVSLRTKENFLISDVSQILKEDFIRALHSEQEKDLQ</sequence>
<evidence type="ECO:0000313" key="6">
    <source>
        <dbReference type="Proteomes" id="UP000006671"/>
    </source>
</evidence>
<dbReference type="STRING" id="5762.D2V831"/>
<organism evidence="6">
    <name type="scientific">Naegleria gruberi</name>
    <name type="common">Amoeba</name>
    <dbReference type="NCBI Taxonomy" id="5762"/>
    <lineage>
        <taxon>Eukaryota</taxon>
        <taxon>Discoba</taxon>
        <taxon>Heterolobosea</taxon>
        <taxon>Tetramitia</taxon>
        <taxon>Eutetramitia</taxon>
        <taxon>Vahlkampfiidae</taxon>
        <taxon>Naegleria</taxon>
    </lineage>
</organism>
<dbReference type="InterPro" id="IPR000719">
    <property type="entry name" value="Prot_kinase_dom"/>
</dbReference>
<dbReference type="CDD" id="cd00180">
    <property type="entry name" value="PKc"/>
    <property type="match status" value="1"/>
</dbReference>
<dbReference type="VEuPathDB" id="AmoebaDB:NAEGRDRAFT_47422"/>
<dbReference type="Proteomes" id="UP000006671">
    <property type="component" value="Unassembled WGS sequence"/>
</dbReference>
<dbReference type="InterPro" id="IPR011990">
    <property type="entry name" value="TPR-like_helical_dom_sf"/>
</dbReference>
<dbReference type="GeneID" id="8861285"/>
<dbReference type="Gene3D" id="1.25.40.10">
    <property type="entry name" value="Tetratricopeptide repeat domain"/>
    <property type="match status" value="2"/>
</dbReference>
<dbReference type="SMART" id="SM00220">
    <property type="entry name" value="S_TKc"/>
    <property type="match status" value="1"/>
</dbReference>
<evidence type="ECO:0000256" key="2">
    <source>
        <dbReference type="ARBA" id="ARBA00022840"/>
    </source>
</evidence>
<dbReference type="GO" id="GO:0005634">
    <property type="term" value="C:nucleus"/>
    <property type="evidence" value="ECO:0007669"/>
    <property type="project" value="TreeGrafter"/>
</dbReference>
<accession>D2V831</accession>
<feature type="binding site" evidence="3">
    <location>
        <position position="53"/>
    </location>
    <ligand>
        <name>ATP</name>
        <dbReference type="ChEBI" id="CHEBI:30616"/>
    </ligand>
</feature>
<evidence type="ECO:0000259" key="4">
    <source>
        <dbReference type="PROSITE" id="PS50011"/>
    </source>
</evidence>
<keyword evidence="6" id="KW-1185">Reference proteome</keyword>
<keyword evidence="1 3" id="KW-0547">Nucleotide-binding</keyword>
<dbReference type="Gene3D" id="1.10.510.10">
    <property type="entry name" value="Transferase(Phosphotransferase) domain 1"/>
    <property type="match status" value="1"/>
</dbReference>
<dbReference type="PANTHER" id="PTHR44167">
    <property type="entry name" value="OVARIAN-SPECIFIC SERINE/THREONINE-PROTEIN KINASE LOK-RELATED"/>
    <property type="match status" value="1"/>
</dbReference>
<dbReference type="OrthoDB" id="5125733at2759"/>
<dbReference type="InterPro" id="IPR011009">
    <property type="entry name" value="Kinase-like_dom_sf"/>
</dbReference>
<feature type="domain" description="Protein kinase" evidence="4">
    <location>
        <begin position="24"/>
        <end position="314"/>
    </location>
</feature>
<evidence type="ECO:0000256" key="3">
    <source>
        <dbReference type="PROSITE-ProRule" id="PRU10141"/>
    </source>
</evidence>
<dbReference type="OMA" id="FNEYENG"/>
<dbReference type="GO" id="GO:0044773">
    <property type="term" value="P:mitotic DNA damage checkpoint signaling"/>
    <property type="evidence" value="ECO:0007669"/>
    <property type="project" value="TreeGrafter"/>
</dbReference>
<dbReference type="InterPro" id="IPR017441">
    <property type="entry name" value="Protein_kinase_ATP_BS"/>
</dbReference>
<dbReference type="SUPFAM" id="SSF56112">
    <property type="entry name" value="Protein kinase-like (PK-like)"/>
    <property type="match status" value="1"/>
</dbReference>
<keyword evidence="2 3" id="KW-0067">ATP-binding</keyword>
<dbReference type="PROSITE" id="PS50011">
    <property type="entry name" value="PROTEIN_KINASE_DOM"/>
    <property type="match status" value="1"/>
</dbReference>
<name>D2V831_NAEGR</name>
<dbReference type="AlphaFoldDB" id="D2V831"/>
<dbReference type="SUPFAM" id="SSF48452">
    <property type="entry name" value="TPR-like"/>
    <property type="match status" value="2"/>
</dbReference>
<protein>
    <submittedName>
        <fullName evidence="5">Predicted protein</fullName>
    </submittedName>
</protein>
<dbReference type="RefSeq" id="XP_002679852.1">
    <property type="nucleotide sequence ID" value="XM_002679806.1"/>
</dbReference>
<dbReference type="KEGG" id="ngr:NAEGRDRAFT_47422"/>
<dbReference type="Pfam" id="PF00069">
    <property type="entry name" value="Pkinase"/>
    <property type="match status" value="1"/>
</dbReference>
<dbReference type="eggNOG" id="KOG0589">
    <property type="taxonomic scope" value="Eukaryota"/>
</dbReference>
<dbReference type="GO" id="GO:0004674">
    <property type="term" value="F:protein serine/threonine kinase activity"/>
    <property type="evidence" value="ECO:0007669"/>
    <property type="project" value="TreeGrafter"/>
</dbReference>
<reference evidence="5 6" key="1">
    <citation type="journal article" date="2010" name="Cell">
        <title>The genome of Naegleria gruberi illuminates early eukaryotic versatility.</title>
        <authorList>
            <person name="Fritz-Laylin L.K."/>
            <person name="Prochnik S.E."/>
            <person name="Ginger M.L."/>
            <person name="Dacks J.B."/>
            <person name="Carpenter M.L."/>
            <person name="Field M.C."/>
            <person name="Kuo A."/>
            <person name="Paredez A."/>
            <person name="Chapman J."/>
            <person name="Pham J."/>
            <person name="Shu S."/>
            <person name="Neupane R."/>
            <person name="Cipriano M."/>
            <person name="Mancuso J."/>
            <person name="Tu H."/>
            <person name="Salamov A."/>
            <person name="Lindquist E."/>
            <person name="Shapiro H."/>
            <person name="Lucas S."/>
            <person name="Grigoriev I.V."/>
            <person name="Cande W.Z."/>
            <person name="Fulton C."/>
            <person name="Rokhsar D.S."/>
            <person name="Dawson S.C."/>
        </authorList>
    </citation>
    <scope>NUCLEOTIDE SEQUENCE [LARGE SCALE GENOMIC DNA]</scope>
    <source>
        <strain evidence="5 6">NEG-M</strain>
    </source>
</reference>
<evidence type="ECO:0000313" key="5">
    <source>
        <dbReference type="EMBL" id="EFC47108.1"/>
    </source>
</evidence>